<feature type="transmembrane region" description="Helical" evidence="6">
    <location>
        <begin position="12"/>
        <end position="33"/>
    </location>
</feature>
<keyword evidence="9" id="KW-1185">Reference proteome</keyword>
<feature type="domain" description="EamA" evidence="7">
    <location>
        <begin position="158"/>
        <end position="291"/>
    </location>
</feature>
<reference evidence="8 9" key="1">
    <citation type="submission" date="2019-02" db="EMBL/GenBank/DDBJ databases">
        <title>Emended description of the genus Rhodopseudomonas and description of Rhodopseudomonas albus sp. nov., a non-phototrophic, heavy-metal-tolerant bacterium isolated from garden soil.</title>
        <authorList>
            <person name="Bao Z."/>
            <person name="Cao W.W."/>
            <person name="Sato Y."/>
            <person name="Nishizawa T."/>
            <person name="Zhao J."/>
            <person name="Guo Y."/>
            <person name="Ohta H."/>
        </authorList>
    </citation>
    <scope>NUCLEOTIDE SEQUENCE [LARGE SCALE GENOMIC DNA]</scope>
    <source>
        <strain evidence="8 9">SK50-23</strain>
    </source>
</reference>
<sequence>MTDHLLTRRTALVLFSVVVVTWGLNWTVTKFLVLSVSPLWSSAIRSALATVTLLVVLLARRQLIVPARGDWPVVLSVATLHMGAFSALIAFGLQLVPVGRSIVLGYTTPLWVAPAAWLLLREPITPARLGGIALGLAGLMVMFNPLAFDWASRDALVGNGLLLLAALCWAANIVYLRRHRWIATPFQLVFWQALLASLILTTLAFLCEGPPPAIVWTRELVAAFLFAGICGTALAHWAMALINRSLPATTTSLGLLATPVMGVILSALLLGETVSLALVVAMALILGGIAVGTFTGGTPAQLSRAVRRPVVRSP</sequence>
<feature type="transmembrane region" description="Helical" evidence="6">
    <location>
        <begin position="221"/>
        <end position="241"/>
    </location>
</feature>
<feature type="transmembrane region" description="Helical" evidence="6">
    <location>
        <begin position="39"/>
        <end position="59"/>
    </location>
</feature>
<evidence type="ECO:0000256" key="4">
    <source>
        <dbReference type="ARBA" id="ARBA00022989"/>
    </source>
</evidence>
<organism evidence="8 9">
    <name type="scientific">Tardiphaga alba</name>
    <dbReference type="NCBI Taxonomy" id="340268"/>
    <lineage>
        <taxon>Bacteria</taxon>
        <taxon>Pseudomonadati</taxon>
        <taxon>Pseudomonadota</taxon>
        <taxon>Alphaproteobacteria</taxon>
        <taxon>Hyphomicrobiales</taxon>
        <taxon>Nitrobacteraceae</taxon>
        <taxon>Tardiphaga</taxon>
    </lineage>
</organism>
<evidence type="ECO:0000256" key="6">
    <source>
        <dbReference type="SAM" id="Phobius"/>
    </source>
</evidence>
<protein>
    <submittedName>
        <fullName evidence="8">DMT family transporter</fullName>
    </submittedName>
</protein>
<proteinExistence type="inferred from homology"/>
<comment type="subcellular location">
    <subcellularLocation>
        <location evidence="1">Membrane</location>
        <topology evidence="1">Multi-pass membrane protein</topology>
    </subcellularLocation>
</comment>
<dbReference type="EMBL" id="CP036498">
    <property type="protein sequence ID" value="QUS39254.1"/>
    <property type="molecule type" value="Genomic_DNA"/>
</dbReference>
<evidence type="ECO:0000313" key="8">
    <source>
        <dbReference type="EMBL" id="QUS39254.1"/>
    </source>
</evidence>
<dbReference type="Pfam" id="PF00892">
    <property type="entry name" value="EamA"/>
    <property type="match status" value="2"/>
</dbReference>
<evidence type="ECO:0000256" key="2">
    <source>
        <dbReference type="ARBA" id="ARBA00007362"/>
    </source>
</evidence>
<keyword evidence="4 6" id="KW-1133">Transmembrane helix</keyword>
<feature type="transmembrane region" description="Helical" evidence="6">
    <location>
        <begin position="71"/>
        <end position="96"/>
    </location>
</feature>
<dbReference type="InterPro" id="IPR050638">
    <property type="entry name" value="AA-Vitamin_Transporters"/>
</dbReference>
<accession>A0ABX8A6D2</accession>
<evidence type="ECO:0000256" key="3">
    <source>
        <dbReference type="ARBA" id="ARBA00022692"/>
    </source>
</evidence>
<feature type="transmembrane region" description="Helical" evidence="6">
    <location>
        <begin position="132"/>
        <end position="150"/>
    </location>
</feature>
<dbReference type="Proteomes" id="UP000682843">
    <property type="component" value="Chromosome"/>
</dbReference>
<feature type="transmembrane region" description="Helical" evidence="6">
    <location>
        <begin position="102"/>
        <end position="120"/>
    </location>
</feature>
<dbReference type="SUPFAM" id="SSF103481">
    <property type="entry name" value="Multidrug resistance efflux transporter EmrE"/>
    <property type="match status" value="2"/>
</dbReference>
<feature type="transmembrane region" description="Helical" evidence="6">
    <location>
        <begin position="276"/>
        <end position="298"/>
    </location>
</feature>
<feature type="domain" description="EamA" evidence="7">
    <location>
        <begin position="11"/>
        <end position="143"/>
    </location>
</feature>
<dbReference type="PANTHER" id="PTHR32322">
    <property type="entry name" value="INNER MEMBRANE TRANSPORTER"/>
    <property type="match status" value="1"/>
</dbReference>
<gene>
    <name evidence="8" type="ORF">RPMA_10695</name>
</gene>
<dbReference type="RefSeq" id="WP_211912797.1">
    <property type="nucleotide sequence ID" value="NZ_CP036498.1"/>
</dbReference>
<feature type="transmembrane region" description="Helical" evidence="6">
    <location>
        <begin position="156"/>
        <end position="176"/>
    </location>
</feature>
<dbReference type="PANTHER" id="PTHR32322:SF2">
    <property type="entry name" value="EAMA DOMAIN-CONTAINING PROTEIN"/>
    <property type="match status" value="1"/>
</dbReference>
<keyword evidence="5 6" id="KW-0472">Membrane</keyword>
<name>A0ABX8A6D2_9BRAD</name>
<feature type="transmembrane region" description="Helical" evidence="6">
    <location>
        <begin position="188"/>
        <end position="206"/>
    </location>
</feature>
<dbReference type="InterPro" id="IPR000620">
    <property type="entry name" value="EamA_dom"/>
</dbReference>
<evidence type="ECO:0000259" key="7">
    <source>
        <dbReference type="Pfam" id="PF00892"/>
    </source>
</evidence>
<dbReference type="InterPro" id="IPR037185">
    <property type="entry name" value="EmrE-like"/>
</dbReference>
<comment type="similarity">
    <text evidence="2">Belongs to the EamA transporter family.</text>
</comment>
<feature type="transmembrane region" description="Helical" evidence="6">
    <location>
        <begin position="253"/>
        <end position="270"/>
    </location>
</feature>
<evidence type="ECO:0000256" key="5">
    <source>
        <dbReference type="ARBA" id="ARBA00023136"/>
    </source>
</evidence>
<evidence type="ECO:0000256" key="1">
    <source>
        <dbReference type="ARBA" id="ARBA00004141"/>
    </source>
</evidence>
<evidence type="ECO:0000313" key="9">
    <source>
        <dbReference type="Proteomes" id="UP000682843"/>
    </source>
</evidence>
<keyword evidence="3 6" id="KW-0812">Transmembrane</keyword>